<dbReference type="InterPro" id="IPR029071">
    <property type="entry name" value="Ubiquitin-like_domsf"/>
</dbReference>
<evidence type="ECO:0000256" key="1">
    <source>
        <dbReference type="SAM" id="MobiDB-lite"/>
    </source>
</evidence>
<dbReference type="Gene3D" id="1.10.8.10">
    <property type="entry name" value="DNA helicase RuvA subunit, C-terminal domain"/>
    <property type="match status" value="3"/>
</dbReference>
<keyword evidence="5" id="KW-1185">Reference proteome</keyword>
<feature type="domain" description="Ubiquitin-like" evidence="3">
    <location>
        <begin position="153"/>
        <end position="189"/>
    </location>
</feature>
<dbReference type="CDD" id="cd14291">
    <property type="entry name" value="UBA1_NUB1_like"/>
    <property type="match status" value="2"/>
</dbReference>
<dbReference type="Proteomes" id="UP001166052">
    <property type="component" value="Unassembled WGS sequence"/>
</dbReference>
<dbReference type="InterPro" id="IPR009060">
    <property type="entry name" value="UBA-like_sf"/>
</dbReference>
<dbReference type="Gene3D" id="3.10.20.90">
    <property type="entry name" value="Phosphatidylinositol 3-kinase Catalytic Subunit, Chain A, domain 1"/>
    <property type="match status" value="1"/>
</dbReference>
<evidence type="ECO:0000259" key="3">
    <source>
        <dbReference type="PROSITE" id="PS50053"/>
    </source>
</evidence>
<evidence type="ECO:0000313" key="5">
    <source>
        <dbReference type="Proteomes" id="UP001166052"/>
    </source>
</evidence>
<dbReference type="PROSITE" id="PS50030">
    <property type="entry name" value="UBA"/>
    <property type="match status" value="3"/>
</dbReference>
<dbReference type="PROSITE" id="PS50053">
    <property type="entry name" value="UBIQUITIN_2"/>
    <property type="match status" value="1"/>
</dbReference>
<comment type="caution">
    <text evidence="4">The sequence shown here is derived from an EMBL/GenBank/DDBJ whole genome shotgun (WGS) entry which is preliminary data.</text>
</comment>
<feature type="domain" description="UBA" evidence="2">
    <location>
        <begin position="501"/>
        <end position="541"/>
    </location>
</feature>
<dbReference type="PANTHER" id="PTHR12948">
    <property type="entry name" value="NEDD8 ULTIMATE BUSTER-1 BS4 PROTEIN"/>
    <property type="match status" value="1"/>
</dbReference>
<feature type="non-terminal residue" evidence="4">
    <location>
        <position position="632"/>
    </location>
</feature>
<proteinExistence type="predicted"/>
<dbReference type="InterPro" id="IPR000626">
    <property type="entry name" value="Ubiquitin-like_dom"/>
</dbReference>
<dbReference type="InterPro" id="IPR041207">
    <property type="entry name" value="NUB1_ubiquitin-like_dom"/>
</dbReference>
<protein>
    <submittedName>
        <fullName evidence="4">NUB1 protein</fullName>
    </submittedName>
</protein>
<feature type="domain" description="UBA" evidence="2">
    <location>
        <begin position="387"/>
        <end position="427"/>
    </location>
</feature>
<dbReference type="Pfam" id="PF18037">
    <property type="entry name" value="Ubiquitin_5"/>
    <property type="match status" value="1"/>
</dbReference>
<dbReference type="InterPro" id="IPR039749">
    <property type="entry name" value="NUB1"/>
</dbReference>
<evidence type="ECO:0000259" key="2">
    <source>
        <dbReference type="PROSITE" id="PS50030"/>
    </source>
</evidence>
<feature type="domain" description="UBA" evidence="2">
    <location>
        <begin position="437"/>
        <end position="483"/>
    </location>
</feature>
<dbReference type="InterPro" id="IPR015940">
    <property type="entry name" value="UBA"/>
</dbReference>
<gene>
    <name evidence="4" type="primary">Nub1</name>
    <name evidence="4" type="ORF">GTO92_0005361</name>
</gene>
<organism evidence="4 5">
    <name type="scientific">Polypterus senegalus</name>
    <name type="common">Senegal bichir</name>
    <dbReference type="NCBI Taxonomy" id="55291"/>
    <lineage>
        <taxon>Eukaryota</taxon>
        <taxon>Metazoa</taxon>
        <taxon>Chordata</taxon>
        <taxon>Craniata</taxon>
        <taxon>Vertebrata</taxon>
        <taxon>Euteleostomi</taxon>
        <taxon>Actinopterygii</taxon>
        <taxon>Polypteriformes</taxon>
        <taxon>Polypteridae</taxon>
        <taxon>Polypterus</taxon>
    </lineage>
</organism>
<dbReference type="PANTHER" id="PTHR12948:SF3">
    <property type="entry name" value="NEDD8 ULTIMATE BUSTER 1"/>
    <property type="match status" value="1"/>
</dbReference>
<feature type="region of interest" description="Disordered" evidence="1">
    <location>
        <begin position="551"/>
        <end position="588"/>
    </location>
</feature>
<dbReference type="Pfam" id="PF00627">
    <property type="entry name" value="UBA"/>
    <property type="match status" value="2"/>
</dbReference>
<sequence length="632" mass="71530">MTVPSDQSVKLPSSRPPETRHNTVFLIESVMVEQNHLQNKLIKLLRRDNIELWKPPYTTEDNEEEKSDLKGLSDKYAAEVGFNVTQVEAALDDIRLSAIRRGKGNEAYKETGIATLYIALPKDCKKNILEMQLDIKTTDLMIKINEEFGLGIEMKLIFKGKELKVDKTLAEQNVKHNSKIMVLKLESKSKIIEEEKQNQMLKRSQKGFQILSNRDESMDPETTPYLEIADQKGNPIKFPSEEKKALIMAIGLHEKGRAFLKKKDYPMALCFLLQADEKFNVCHSNLLESVDNYAVLQLDIVWCYRALEQMSLLEDAKARLQKAEDAFLKCYGKDRERLVQIKGNSRGEEVLFLRLYLLQGLLSYIEGNENAAAEKLSKVQNLHMQLCIDSSKIAELMNLGYTEQEARLGLRACDGNVNNAADHICQRREEKEAVRRKEREKRRKRMDDITSLTQLGYSRRNAAKALAKAGGDLNKAFQDLLDNYSPIAAENNNQRLNNNEMVTEEKINQVVSLGFNQDSAEAALRHANGNLESAIQLLLHYNGNLPENLKAVGATSSSTPEDTSISSEEPSSSSAGSPGNSEDDPMEADLIQEVLADIPEHEEDYLDLTLEEEEMVIEQLKSYLERRNQSTG</sequence>
<dbReference type="SUPFAM" id="SSF54236">
    <property type="entry name" value="Ubiquitin-like"/>
    <property type="match status" value="1"/>
</dbReference>
<name>A0ABS2Z5V0_POLSE</name>
<dbReference type="SMART" id="SM00165">
    <property type="entry name" value="UBA"/>
    <property type="match status" value="3"/>
</dbReference>
<accession>A0ABS2Z5V0</accession>
<reference evidence="4" key="1">
    <citation type="journal article" date="2021" name="Cell">
        <title>Tracing the genetic footprints of vertebrate landing in non-teleost ray-finned fishes.</title>
        <authorList>
            <person name="Bi X."/>
            <person name="Wang K."/>
            <person name="Yang L."/>
            <person name="Pan H."/>
            <person name="Jiang H."/>
            <person name="Wei Q."/>
            <person name="Fang M."/>
            <person name="Yu H."/>
            <person name="Zhu C."/>
            <person name="Cai Y."/>
            <person name="He Y."/>
            <person name="Gan X."/>
            <person name="Zeng H."/>
            <person name="Yu D."/>
            <person name="Zhu Y."/>
            <person name="Jiang H."/>
            <person name="Qiu Q."/>
            <person name="Yang H."/>
            <person name="Zhang Y.E."/>
            <person name="Wang W."/>
            <person name="Zhu M."/>
            <person name="He S."/>
            <person name="Zhang G."/>
        </authorList>
    </citation>
    <scope>NUCLEOTIDE SEQUENCE</scope>
    <source>
        <strain evidence="4">Bchr_001</strain>
    </source>
</reference>
<dbReference type="SUPFAM" id="SSF46934">
    <property type="entry name" value="UBA-like"/>
    <property type="match status" value="3"/>
</dbReference>
<evidence type="ECO:0000313" key="4">
    <source>
        <dbReference type="EMBL" id="MBN3293503.1"/>
    </source>
</evidence>
<dbReference type="EMBL" id="JAAWVN010021746">
    <property type="protein sequence ID" value="MBN3293503.1"/>
    <property type="molecule type" value="Genomic_DNA"/>
</dbReference>
<feature type="compositionally biased region" description="Low complexity" evidence="1">
    <location>
        <begin position="555"/>
        <end position="578"/>
    </location>
</feature>
<feature type="non-terminal residue" evidence="4">
    <location>
        <position position="1"/>
    </location>
</feature>
<dbReference type="CDD" id="cd17062">
    <property type="entry name" value="Ubl_NUB1"/>
    <property type="match status" value="1"/>
</dbReference>